<dbReference type="Gene3D" id="3.40.33.10">
    <property type="entry name" value="CAP"/>
    <property type="match status" value="1"/>
</dbReference>
<dbReference type="Proteomes" id="UP000035682">
    <property type="component" value="Unplaced"/>
</dbReference>
<organism evidence="3 4">
    <name type="scientific">Strongyloides ratti</name>
    <name type="common">Parasitic roundworm</name>
    <dbReference type="NCBI Taxonomy" id="34506"/>
    <lineage>
        <taxon>Eukaryota</taxon>
        <taxon>Metazoa</taxon>
        <taxon>Ecdysozoa</taxon>
        <taxon>Nematoda</taxon>
        <taxon>Chromadorea</taxon>
        <taxon>Rhabditida</taxon>
        <taxon>Tylenchina</taxon>
        <taxon>Panagrolaimomorpha</taxon>
        <taxon>Strongyloidoidea</taxon>
        <taxon>Strongyloididae</taxon>
        <taxon>Strongyloides</taxon>
    </lineage>
</organism>
<dbReference type="InterPro" id="IPR035940">
    <property type="entry name" value="CAP_sf"/>
</dbReference>
<evidence type="ECO:0000313" key="3">
    <source>
        <dbReference type="Proteomes" id="UP000035682"/>
    </source>
</evidence>
<accession>A0A8L9Q6F2</accession>
<dbReference type="Pfam" id="PF00188">
    <property type="entry name" value="CAP"/>
    <property type="match status" value="1"/>
</dbReference>
<evidence type="ECO:0000259" key="2">
    <source>
        <dbReference type="Pfam" id="PF00188"/>
    </source>
</evidence>
<feature type="chain" id="PRO_5035458222" evidence="1">
    <location>
        <begin position="21"/>
        <end position="293"/>
    </location>
</feature>
<keyword evidence="3" id="KW-1185">Reference proteome</keyword>
<dbReference type="SUPFAM" id="SSF55797">
    <property type="entry name" value="PR-1-like"/>
    <property type="match status" value="1"/>
</dbReference>
<dbReference type="AlphaFoldDB" id="A0A8L9Q6F2"/>
<dbReference type="WBParaSite" id="SRAE_1000183100.1">
    <property type="protein sequence ID" value="SRAE_1000183100.1"/>
    <property type="gene ID" value="WBGene00258441"/>
</dbReference>
<reference evidence="4" key="2">
    <citation type="submission" date="2022-04" db="UniProtKB">
        <authorList>
            <consortium name="WormBaseParasite"/>
        </authorList>
    </citation>
    <scope>IDENTIFICATION</scope>
</reference>
<evidence type="ECO:0000313" key="4">
    <source>
        <dbReference type="WBParaSite" id="SRAE_1000183100.1"/>
    </source>
</evidence>
<feature type="signal peptide" evidence="1">
    <location>
        <begin position="1"/>
        <end position="20"/>
    </location>
</feature>
<name>A0A8L9Q6F2_STRRB</name>
<dbReference type="InterPro" id="IPR014044">
    <property type="entry name" value="CAP_dom"/>
</dbReference>
<reference evidence="3 4" key="1">
    <citation type="submission" date="2014-09" db="EMBL/GenBank/DDBJ databases">
        <authorList>
            <person name="Martin A.A."/>
        </authorList>
    </citation>
    <scope>NUCLEOTIDE SEQUENCE</scope>
    <source>
        <strain evidence="3 4">ED321</strain>
    </source>
</reference>
<evidence type="ECO:0000256" key="1">
    <source>
        <dbReference type="SAM" id="SignalP"/>
    </source>
</evidence>
<keyword evidence="1" id="KW-0732">Signal</keyword>
<sequence length="293" mass="35436">MKHLLSILWNLLFLITLSQCEDYFGKEKEIASVSETDPYPVYVYRIGTKFVYECNNFYFFKENYAKQYHLYLYSKKNGTINPNYRPKEGKKYIPMLEFRHKYLIGQFIDESFYNINMFSKFIHDRIWGSCDHDCASKNNFKEFKKRSLEELNEYRKLHYANKLYTSESLDKIAQKEADRYIKTKGDQTCKLKDDYGCVTSKLYKTFITFFIQTLYDELLLTYRWKKKYLKRKHLHLVQLIWRKAKYIGIGIAKEKDCVYLVLAFSSKVKTHSGYKYNVLPIRNKYILKYRNLI</sequence>
<feature type="domain" description="SCP" evidence="2">
    <location>
        <begin position="148"/>
        <end position="262"/>
    </location>
</feature>
<protein>
    <submittedName>
        <fullName evidence="4">SCP domain-containing protein</fullName>
    </submittedName>
</protein>
<proteinExistence type="predicted"/>